<evidence type="ECO:0000256" key="1">
    <source>
        <dbReference type="ARBA" id="ARBA00038142"/>
    </source>
</evidence>
<feature type="compositionally biased region" description="Polar residues" evidence="2">
    <location>
        <begin position="501"/>
        <end position="513"/>
    </location>
</feature>
<keyword evidence="5" id="KW-1185">Reference proteome</keyword>
<organism evidence="4 5">
    <name type="scientific">Sinocyclocheilus rhinocerous</name>
    <dbReference type="NCBI Taxonomy" id="307959"/>
    <lineage>
        <taxon>Eukaryota</taxon>
        <taxon>Metazoa</taxon>
        <taxon>Chordata</taxon>
        <taxon>Craniata</taxon>
        <taxon>Vertebrata</taxon>
        <taxon>Euteleostomi</taxon>
        <taxon>Actinopterygii</taxon>
        <taxon>Neopterygii</taxon>
        <taxon>Teleostei</taxon>
        <taxon>Ostariophysi</taxon>
        <taxon>Cypriniformes</taxon>
        <taxon>Cyprinidae</taxon>
        <taxon>Cyprininae</taxon>
        <taxon>Sinocyclocheilus</taxon>
    </lineage>
</organism>
<evidence type="ECO:0000259" key="3">
    <source>
        <dbReference type="Pfam" id="PF21388"/>
    </source>
</evidence>
<reference evidence="4" key="1">
    <citation type="submission" date="2025-08" db="UniProtKB">
        <authorList>
            <consortium name="Ensembl"/>
        </authorList>
    </citation>
    <scope>IDENTIFICATION</scope>
</reference>
<feature type="region of interest" description="Disordered" evidence="2">
    <location>
        <begin position="223"/>
        <end position="276"/>
    </location>
</feature>
<gene>
    <name evidence="4" type="primary">LOC107725031</name>
</gene>
<accession>A0A673H9X2</accession>
<dbReference type="Proteomes" id="UP000472270">
    <property type="component" value="Unassembled WGS sequence"/>
</dbReference>
<dbReference type="GeneID" id="107725031"/>
<comment type="similarity">
    <text evidence="1">Belongs to the SPATA2 family.</text>
</comment>
<dbReference type="PANTHER" id="PTHR15326">
    <property type="entry name" value="SPERMATOGENESIS-ASSOCIATED PROTEIN 2/TAMOZHENNIC"/>
    <property type="match status" value="1"/>
</dbReference>
<dbReference type="KEGG" id="srx:107725031"/>
<evidence type="ECO:0000313" key="4">
    <source>
        <dbReference type="Ensembl" id="ENSSRHP00000022634.1"/>
    </source>
</evidence>
<dbReference type="InterPro" id="IPR048839">
    <property type="entry name" value="SPATA2_PUB-like"/>
</dbReference>
<dbReference type="RefSeq" id="XP_016389647.1">
    <property type="nucleotide sequence ID" value="XM_016534161.1"/>
</dbReference>
<evidence type="ECO:0000313" key="5">
    <source>
        <dbReference type="Proteomes" id="UP000472270"/>
    </source>
</evidence>
<feature type="domain" description="Spermatogenesis-associated protein 2 PUB-like" evidence="3">
    <location>
        <begin position="32"/>
        <end position="192"/>
    </location>
</feature>
<sequence length="532" mass="59393">MTNSVDDHTPVSRKDVFVKYLEYYDKVSCEGNLTVCSETQVTDEARRVLLAEEEPRKRLGALDFYETLYKCAQYRDCQRRVHDFKKAAELLEMFCVNLFLFPWKKEIKTLKTFTGHFVYYIKPVLPFARSILQIIGYCMETDTEYRLSDSSDPDKAKSMGFDLFLTRLECEYVLELMNQRSHVDCLEIIRMRAAPLTFSAGEVVSEPINDTCNLNEDVFKDDGHVEGGSLVNPEEEERQESLKSHNPLDQEVDKSQDASISDVERPSSSFMTDDKSILEMRENYPDLAIRQKPIFQKSQRSMQPLKAQEWAGSRGHNAGLFHEASADMSGPQSIAIHTETMPGQRELHIANALVEAQPSDNKPLVLQVGKLLQGRSREGSTEDCLAELTEQMGKIHMKELKGQGTADEPLKYPIEETAQAQPCSGPNDVITAPPTKSPDGMSLPILCSPSQEPVCNITGCGSCAGSDGVLAQNNLIREPPQSIYIHSALSVCTPVFGPPTDHSQTANEGSNGRKSPAPQQPEDDLVQTYVVI</sequence>
<feature type="compositionally biased region" description="Basic and acidic residues" evidence="2">
    <location>
        <begin position="239"/>
        <end position="256"/>
    </location>
</feature>
<dbReference type="GO" id="GO:0005737">
    <property type="term" value="C:cytoplasm"/>
    <property type="evidence" value="ECO:0007669"/>
    <property type="project" value="TreeGrafter"/>
</dbReference>
<dbReference type="OrthoDB" id="9837000at2759"/>
<reference evidence="4" key="2">
    <citation type="submission" date="2025-09" db="UniProtKB">
        <authorList>
            <consortium name="Ensembl"/>
        </authorList>
    </citation>
    <scope>IDENTIFICATION</scope>
</reference>
<protein>
    <submittedName>
        <fullName evidence="4">Uncharacterized LOC107725031</fullName>
    </submittedName>
</protein>
<dbReference type="Pfam" id="PF21388">
    <property type="entry name" value="SPATA2_PUB-like"/>
    <property type="match status" value="1"/>
</dbReference>
<proteinExistence type="inferred from homology"/>
<dbReference type="AlphaFoldDB" id="A0A673H9X2"/>
<feature type="region of interest" description="Disordered" evidence="2">
    <location>
        <begin position="495"/>
        <end position="524"/>
    </location>
</feature>
<dbReference type="Gene3D" id="1.20.58.2190">
    <property type="match status" value="1"/>
</dbReference>
<evidence type="ECO:0000256" key="2">
    <source>
        <dbReference type="SAM" id="MobiDB-lite"/>
    </source>
</evidence>
<dbReference type="PANTHER" id="PTHR15326:SF9">
    <property type="entry name" value="SPERMATOGENESIS-ASSOCIATED PROTEIN 2"/>
    <property type="match status" value="1"/>
</dbReference>
<name>A0A673H9X2_9TELE</name>
<dbReference type="Ensembl" id="ENSSRHT00000023325.1">
    <property type="protein sequence ID" value="ENSSRHP00000022634.1"/>
    <property type="gene ID" value="ENSSRHG00000011993.1"/>
</dbReference>